<evidence type="ECO:0000313" key="2">
    <source>
        <dbReference type="EMBL" id="CAK0894449.1"/>
    </source>
</evidence>
<evidence type="ECO:0000256" key="1">
    <source>
        <dbReference type="SAM" id="MobiDB-lite"/>
    </source>
</evidence>
<keyword evidence="3" id="KW-1185">Reference proteome</keyword>
<organism evidence="2 3">
    <name type="scientific">Prorocentrum cordatum</name>
    <dbReference type="NCBI Taxonomy" id="2364126"/>
    <lineage>
        <taxon>Eukaryota</taxon>
        <taxon>Sar</taxon>
        <taxon>Alveolata</taxon>
        <taxon>Dinophyceae</taxon>
        <taxon>Prorocentrales</taxon>
        <taxon>Prorocentraceae</taxon>
        <taxon>Prorocentrum</taxon>
    </lineage>
</organism>
<sequence length="154" mass="16096">MKTLTLVEAPKADSRTPAGAAGATEPEPARAPPAGPAACVMSAGELPSVDGVAHAFKRSPVFVQRVDGGAQTFPAERCVRCRRGAACRSAQVECPAQPGLPVVEKLWLESDSCSGPPSLVGGVSDVVCPGPSHWHPDSLNLTRFVPKLRRDHPE</sequence>
<protein>
    <submittedName>
        <fullName evidence="2">Uncharacterized protein</fullName>
    </submittedName>
</protein>
<feature type="non-terminal residue" evidence="2">
    <location>
        <position position="154"/>
    </location>
</feature>
<dbReference type="EMBL" id="CAUYUJ010019899">
    <property type="protein sequence ID" value="CAK0894449.1"/>
    <property type="molecule type" value="Genomic_DNA"/>
</dbReference>
<reference evidence="2" key="1">
    <citation type="submission" date="2023-10" db="EMBL/GenBank/DDBJ databases">
        <authorList>
            <person name="Chen Y."/>
            <person name="Shah S."/>
            <person name="Dougan E. K."/>
            <person name="Thang M."/>
            <person name="Chan C."/>
        </authorList>
    </citation>
    <scope>NUCLEOTIDE SEQUENCE [LARGE SCALE GENOMIC DNA]</scope>
</reference>
<accession>A0ABN9X502</accession>
<proteinExistence type="predicted"/>
<dbReference type="Proteomes" id="UP001189429">
    <property type="component" value="Unassembled WGS sequence"/>
</dbReference>
<name>A0ABN9X502_9DINO</name>
<gene>
    <name evidence="2" type="ORF">PCOR1329_LOCUS73493</name>
</gene>
<comment type="caution">
    <text evidence="2">The sequence shown here is derived from an EMBL/GenBank/DDBJ whole genome shotgun (WGS) entry which is preliminary data.</text>
</comment>
<feature type="region of interest" description="Disordered" evidence="1">
    <location>
        <begin position="1"/>
        <end position="36"/>
    </location>
</feature>
<feature type="compositionally biased region" description="Low complexity" evidence="1">
    <location>
        <begin position="15"/>
        <end position="26"/>
    </location>
</feature>
<evidence type="ECO:0000313" key="3">
    <source>
        <dbReference type="Proteomes" id="UP001189429"/>
    </source>
</evidence>